<keyword evidence="1" id="KW-0614">Plasmid</keyword>
<geneLocation type="plasmid" evidence="2">
    <name>cbm2613_p</name>
</geneLocation>
<dbReference type="EMBL" id="LT976981">
    <property type="protein sequence ID" value="SOZ74417.1"/>
    <property type="molecule type" value="Genomic_DNA"/>
</dbReference>
<dbReference type="AlphaFoldDB" id="A0A375ED93"/>
<accession>A0A375ED93</accession>
<dbReference type="Proteomes" id="UP000256952">
    <property type="component" value="Plasmid CBM2613_p"/>
</dbReference>
<name>A0A375ED93_9BURK</name>
<proteinExistence type="predicted"/>
<evidence type="ECO:0000313" key="1">
    <source>
        <dbReference type="EMBL" id="SOZ74417.1"/>
    </source>
</evidence>
<gene>
    <name evidence="1" type="ORF">CBM2613_P10062</name>
</gene>
<organism evidence="1 2">
    <name type="scientific">Cupriavidus taiwanensis</name>
    <dbReference type="NCBI Taxonomy" id="164546"/>
    <lineage>
        <taxon>Bacteria</taxon>
        <taxon>Pseudomonadati</taxon>
        <taxon>Pseudomonadota</taxon>
        <taxon>Betaproteobacteria</taxon>
        <taxon>Burkholderiales</taxon>
        <taxon>Burkholderiaceae</taxon>
        <taxon>Cupriavidus</taxon>
    </lineage>
</organism>
<evidence type="ECO:0000313" key="2">
    <source>
        <dbReference type="Proteomes" id="UP000256952"/>
    </source>
</evidence>
<sequence>MARSVGFGPVCSPLRGLTTAAQSMLAPLQSIWSCSRKRVSRARCARSQMPLACQWRSRRQQVMPLPKPSSCGKSSNGIPVCNTRYRSALLGTQAMFGDVLDHLDSTGKRKSDILMGVHPVELLEVWVLATSSFQPQLG</sequence>
<reference evidence="2" key="1">
    <citation type="submission" date="2018-01" db="EMBL/GenBank/DDBJ databases">
        <authorList>
            <person name="Gaut B.S."/>
            <person name="Morton B.R."/>
            <person name="Clegg M.T."/>
            <person name="Duvall M.R."/>
        </authorList>
    </citation>
    <scope>NUCLEOTIDE SEQUENCE [LARGE SCALE GENOMIC DNA]</scope>
    <source>
        <plasmid evidence="2">Plasmid cbm2613_p</plasmid>
    </source>
</reference>
<protein>
    <submittedName>
        <fullName evidence="1">Uncharacterized protein</fullName>
    </submittedName>
</protein>